<evidence type="ECO:0000256" key="1">
    <source>
        <dbReference type="SAM" id="MobiDB-lite"/>
    </source>
</evidence>
<proteinExistence type="predicted"/>
<dbReference type="Proteomes" id="UP000604825">
    <property type="component" value="Unassembled WGS sequence"/>
</dbReference>
<name>A0A811MKV4_9POAL</name>
<reference evidence="2" key="1">
    <citation type="submission" date="2020-10" db="EMBL/GenBank/DDBJ databases">
        <authorList>
            <person name="Han B."/>
            <person name="Lu T."/>
            <person name="Zhao Q."/>
            <person name="Huang X."/>
            <person name="Zhao Y."/>
        </authorList>
    </citation>
    <scope>NUCLEOTIDE SEQUENCE</scope>
</reference>
<gene>
    <name evidence="2" type="ORF">NCGR_LOCUS4532</name>
</gene>
<dbReference type="EMBL" id="CAJGYO010000001">
    <property type="protein sequence ID" value="CAD6206905.1"/>
    <property type="molecule type" value="Genomic_DNA"/>
</dbReference>
<keyword evidence="3" id="KW-1185">Reference proteome</keyword>
<dbReference type="AlphaFoldDB" id="A0A811MKV4"/>
<sequence length="88" mass="10057">MVALDLARSPAEDEAAIQGDGAGRRPRRRRYLMKWWSRALCLRAAISRRRRTTNTMVSPNDCIDYMLFSDHSYCIVHACNATPSVAVW</sequence>
<evidence type="ECO:0000313" key="3">
    <source>
        <dbReference type="Proteomes" id="UP000604825"/>
    </source>
</evidence>
<accession>A0A811MKV4</accession>
<comment type="caution">
    <text evidence="2">The sequence shown here is derived from an EMBL/GenBank/DDBJ whole genome shotgun (WGS) entry which is preliminary data.</text>
</comment>
<evidence type="ECO:0000313" key="2">
    <source>
        <dbReference type="EMBL" id="CAD6206905.1"/>
    </source>
</evidence>
<feature type="region of interest" description="Disordered" evidence="1">
    <location>
        <begin position="1"/>
        <end position="25"/>
    </location>
</feature>
<organism evidence="2 3">
    <name type="scientific">Miscanthus lutarioriparius</name>
    <dbReference type="NCBI Taxonomy" id="422564"/>
    <lineage>
        <taxon>Eukaryota</taxon>
        <taxon>Viridiplantae</taxon>
        <taxon>Streptophyta</taxon>
        <taxon>Embryophyta</taxon>
        <taxon>Tracheophyta</taxon>
        <taxon>Spermatophyta</taxon>
        <taxon>Magnoliopsida</taxon>
        <taxon>Liliopsida</taxon>
        <taxon>Poales</taxon>
        <taxon>Poaceae</taxon>
        <taxon>PACMAD clade</taxon>
        <taxon>Panicoideae</taxon>
        <taxon>Andropogonodae</taxon>
        <taxon>Andropogoneae</taxon>
        <taxon>Saccharinae</taxon>
        <taxon>Miscanthus</taxon>
    </lineage>
</organism>
<protein>
    <submittedName>
        <fullName evidence="2">Uncharacterized protein</fullName>
    </submittedName>
</protein>